<evidence type="ECO:0000256" key="1">
    <source>
        <dbReference type="ARBA" id="ARBA00005466"/>
    </source>
</evidence>
<dbReference type="EMBL" id="MU001499">
    <property type="protein sequence ID" value="KAF2445453.1"/>
    <property type="molecule type" value="Genomic_DNA"/>
</dbReference>
<sequence>MQIFTPLSVTIALFWVFGGIFITEAYPATASDVCSQLAAIATGSTVTAADSAEYDKLRKLHWSETAWKAPSCIFEPSDSNTLADAIRIASSNNVTFAVRSGGHSPFSDWANVDGGVLISLSAINAISYNPTNETVRVGTGNQWGRVYEQLAGYDRVVVGGRVPDVGFGLLTGGGLSHHSSLYGFASDNVISYEVVLSNGTKKTVSPTSDPEHFWALKAGGTNFGIISYVTLKTFPQGKAWGGIILYSIEYVDEIMAAIAEYQAVGQLDHKSAILPYVSFNNFNLIVISFSYLDAVERPEVFDKFYKIPSLSDHTKVHDNFGESIAEVIDKVYPRWTWGSTTFYLDNSTYVQVARLCQNISRTDEFQAIEGATMVLVPQPVSRAMVQQSVASGEHPMNLRDREQIWFSINLGWQFASDDARMEQFVIDTLSSIERLTKSKGLFDEYVFFNNAHKTQDPLRSYGQNAFRKMKRISRNVDPAQVYQSQLAGGFKLGGS</sequence>
<feature type="signal peptide" evidence="5">
    <location>
        <begin position="1"/>
        <end position="25"/>
    </location>
</feature>
<gene>
    <name evidence="7" type="ORF">P171DRAFT_411298</name>
</gene>
<comment type="similarity">
    <text evidence="1">Belongs to the oxygen-dependent FAD-linked oxidoreductase family.</text>
</comment>
<evidence type="ECO:0000313" key="8">
    <source>
        <dbReference type="Proteomes" id="UP000799764"/>
    </source>
</evidence>
<evidence type="ECO:0000256" key="3">
    <source>
        <dbReference type="ARBA" id="ARBA00022827"/>
    </source>
</evidence>
<evidence type="ECO:0000256" key="4">
    <source>
        <dbReference type="ARBA" id="ARBA00023002"/>
    </source>
</evidence>
<dbReference type="SUPFAM" id="SSF56176">
    <property type="entry name" value="FAD-binding/transporter-associated domain-like"/>
    <property type="match status" value="1"/>
</dbReference>
<dbReference type="GO" id="GO:0071949">
    <property type="term" value="F:FAD binding"/>
    <property type="evidence" value="ECO:0007669"/>
    <property type="project" value="InterPro"/>
</dbReference>
<evidence type="ECO:0000259" key="6">
    <source>
        <dbReference type="PROSITE" id="PS51387"/>
    </source>
</evidence>
<keyword evidence="8" id="KW-1185">Reference proteome</keyword>
<accession>A0A9P4PLF6</accession>
<proteinExistence type="inferred from homology"/>
<keyword evidence="4" id="KW-0560">Oxidoreductase</keyword>
<dbReference type="InterPro" id="IPR016166">
    <property type="entry name" value="FAD-bd_PCMH"/>
</dbReference>
<evidence type="ECO:0000256" key="2">
    <source>
        <dbReference type="ARBA" id="ARBA00022630"/>
    </source>
</evidence>
<dbReference type="Gene3D" id="3.30.465.10">
    <property type="match status" value="1"/>
</dbReference>
<feature type="domain" description="FAD-binding PCMH-type" evidence="6">
    <location>
        <begin position="66"/>
        <end position="236"/>
    </location>
</feature>
<feature type="chain" id="PRO_5040316312" evidence="5">
    <location>
        <begin position="26"/>
        <end position="495"/>
    </location>
</feature>
<reference evidence="7" key="1">
    <citation type="journal article" date="2020" name="Stud. Mycol.">
        <title>101 Dothideomycetes genomes: a test case for predicting lifestyles and emergence of pathogens.</title>
        <authorList>
            <person name="Haridas S."/>
            <person name="Albert R."/>
            <person name="Binder M."/>
            <person name="Bloem J."/>
            <person name="Labutti K."/>
            <person name="Salamov A."/>
            <person name="Andreopoulos B."/>
            <person name="Baker S."/>
            <person name="Barry K."/>
            <person name="Bills G."/>
            <person name="Bluhm B."/>
            <person name="Cannon C."/>
            <person name="Castanera R."/>
            <person name="Culley D."/>
            <person name="Daum C."/>
            <person name="Ezra D."/>
            <person name="Gonzalez J."/>
            <person name="Henrissat B."/>
            <person name="Kuo A."/>
            <person name="Liang C."/>
            <person name="Lipzen A."/>
            <person name="Lutzoni F."/>
            <person name="Magnuson J."/>
            <person name="Mondo S."/>
            <person name="Nolan M."/>
            <person name="Ohm R."/>
            <person name="Pangilinan J."/>
            <person name="Park H.-J."/>
            <person name="Ramirez L."/>
            <person name="Alfaro M."/>
            <person name="Sun H."/>
            <person name="Tritt A."/>
            <person name="Yoshinaga Y."/>
            <person name="Zwiers L.-H."/>
            <person name="Turgeon B."/>
            <person name="Goodwin S."/>
            <person name="Spatafora J."/>
            <person name="Crous P."/>
            <person name="Grigoriev I."/>
        </authorList>
    </citation>
    <scope>NUCLEOTIDE SEQUENCE</scope>
    <source>
        <strain evidence="7">CBS 690.94</strain>
    </source>
</reference>
<dbReference type="Proteomes" id="UP000799764">
    <property type="component" value="Unassembled WGS sequence"/>
</dbReference>
<dbReference type="PROSITE" id="PS51387">
    <property type="entry name" value="FAD_PCMH"/>
    <property type="match status" value="1"/>
</dbReference>
<dbReference type="InterPro" id="IPR050416">
    <property type="entry name" value="FAD-linked_Oxidoreductase"/>
</dbReference>
<keyword evidence="2" id="KW-0285">Flavoprotein</keyword>
<protein>
    <submittedName>
        <fullName evidence="7">Bifunctional solanapyrone synthase</fullName>
    </submittedName>
</protein>
<keyword evidence="3" id="KW-0274">FAD</keyword>
<dbReference type="InterPro" id="IPR006094">
    <property type="entry name" value="Oxid_FAD_bind_N"/>
</dbReference>
<keyword evidence="5" id="KW-0732">Signal</keyword>
<dbReference type="Pfam" id="PF01565">
    <property type="entry name" value="FAD_binding_4"/>
    <property type="match status" value="1"/>
</dbReference>
<dbReference type="PANTHER" id="PTHR42973">
    <property type="entry name" value="BINDING OXIDOREDUCTASE, PUTATIVE (AFU_ORTHOLOGUE AFUA_1G17690)-RELATED"/>
    <property type="match status" value="1"/>
</dbReference>
<organism evidence="7 8">
    <name type="scientific">Karstenula rhodostoma CBS 690.94</name>
    <dbReference type="NCBI Taxonomy" id="1392251"/>
    <lineage>
        <taxon>Eukaryota</taxon>
        <taxon>Fungi</taxon>
        <taxon>Dikarya</taxon>
        <taxon>Ascomycota</taxon>
        <taxon>Pezizomycotina</taxon>
        <taxon>Dothideomycetes</taxon>
        <taxon>Pleosporomycetidae</taxon>
        <taxon>Pleosporales</taxon>
        <taxon>Massarineae</taxon>
        <taxon>Didymosphaeriaceae</taxon>
        <taxon>Karstenula</taxon>
    </lineage>
</organism>
<dbReference type="GO" id="GO:0016491">
    <property type="term" value="F:oxidoreductase activity"/>
    <property type="evidence" value="ECO:0007669"/>
    <property type="project" value="UniProtKB-KW"/>
</dbReference>
<comment type="caution">
    <text evidence="7">The sequence shown here is derived from an EMBL/GenBank/DDBJ whole genome shotgun (WGS) entry which is preliminary data.</text>
</comment>
<dbReference type="InterPro" id="IPR036318">
    <property type="entry name" value="FAD-bd_PCMH-like_sf"/>
</dbReference>
<dbReference type="OrthoDB" id="2151789at2759"/>
<dbReference type="PANTHER" id="PTHR42973:SF54">
    <property type="entry name" value="FAD-BINDING PCMH-TYPE DOMAIN-CONTAINING PROTEIN"/>
    <property type="match status" value="1"/>
</dbReference>
<name>A0A9P4PLF6_9PLEO</name>
<dbReference type="InterPro" id="IPR016169">
    <property type="entry name" value="FAD-bd_PCMH_sub2"/>
</dbReference>
<evidence type="ECO:0000256" key="5">
    <source>
        <dbReference type="SAM" id="SignalP"/>
    </source>
</evidence>
<dbReference type="AlphaFoldDB" id="A0A9P4PLF6"/>
<evidence type="ECO:0000313" key="7">
    <source>
        <dbReference type="EMBL" id="KAF2445453.1"/>
    </source>
</evidence>